<gene>
    <name evidence="3" type="ORF">SAMN05216302_10632</name>
</gene>
<keyword evidence="1" id="KW-1133">Transmembrane helix</keyword>
<evidence type="ECO:0000313" key="3">
    <source>
        <dbReference type="EMBL" id="SFL33460.1"/>
    </source>
</evidence>
<dbReference type="EMBL" id="FOSP01000063">
    <property type="protein sequence ID" value="SFL33460.1"/>
    <property type="molecule type" value="Genomic_DNA"/>
</dbReference>
<feature type="signal peptide" evidence="2">
    <location>
        <begin position="1"/>
        <end position="19"/>
    </location>
</feature>
<accession>A0A1I4GVA4</accession>
<evidence type="ECO:0000256" key="1">
    <source>
        <dbReference type="SAM" id="Phobius"/>
    </source>
</evidence>
<sequence>MKKIIAFSTLALTSAPVLAVGEFNPVPAPGVLALVSIGALAIFIVNHFKK</sequence>
<name>A0A1I4GVA4_9PROT</name>
<evidence type="ECO:0000256" key="2">
    <source>
        <dbReference type="SAM" id="SignalP"/>
    </source>
</evidence>
<reference evidence="4" key="1">
    <citation type="submission" date="2016-10" db="EMBL/GenBank/DDBJ databases">
        <authorList>
            <person name="Varghese N."/>
            <person name="Submissions S."/>
        </authorList>
    </citation>
    <scope>NUCLEOTIDE SEQUENCE [LARGE SCALE GENOMIC DNA]</scope>
    <source>
        <strain evidence="4">Nm69</strain>
    </source>
</reference>
<protein>
    <submittedName>
        <fullName evidence="3">PEP-CTERM protein-sorting domain-containing protein</fullName>
    </submittedName>
</protein>
<feature type="chain" id="PRO_5011589768" evidence="2">
    <location>
        <begin position="20"/>
        <end position="50"/>
    </location>
</feature>
<dbReference type="Proteomes" id="UP000199533">
    <property type="component" value="Unassembled WGS sequence"/>
</dbReference>
<keyword evidence="2" id="KW-0732">Signal</keyword>
<keyword evidence="1" id="KW-0812">Transmembrane</keyword>
<keyword evidence="1" id="KW-0472">Membrane</keyword>
<organism evidence="3 4">
    <name type="scientific">Nitrosomonas aestuarii</name>
    <dbReference type="NCBI Taxonomy" id="52441"/>
    <lineage>
        <taxon>Bacteria</taxon>
        <taxon>Pseudomonadati</taxon>
        <taxon>Pseudomonadota</taxon>
        <taxon>Betaproteobacteria</taxon>
        <taxon>Nitrosomonadales</taxon>
        <taxon>Nitrosomonadaceae</taxon>
        <taxon>Nitrosomonas</taxon>
    </lineage>
</organism>
<feature type="transmembrane region" description="Helical" evidence="1">
    <location>
        <begin position="29"/>
        <end position="48"/>
    </location>
</feature>
<proteinExistence type="predicted"/>
<evidence type="ECO:0000313" key="4">
    <source>
        <dbReference type="Proteomes" id="UP000199533"/>
    </source>
</evidence>
<keyword evidence="4" id="KW-1185">Reference proteome</keyword>
<dbReference type="AlphaFoldDB" id="A0A1I4GVA4"/>
<dbReference type="RefSeq" id="WP_170841755.1">
    <property type="nucleotide sequence ID" value="NZ_FOSP01000063.1"/>
</dbReference>